<organism evidence="3 4">
    <name type="scientific">Ramazzottius varieornatus</name>
    <name type="common">Water bear</name>
    <name type="synonym">Tardigrade</name>
    <dbReference type="NCBI Taxonomy" id="947166"/>
    <lineage>
        <taxon>Eukaryota</taxon>
        <taxon>Metazoa</taxon>
        <taxon>Ecdysozoa</taxon>
        <taxon>Tardigrada</taxon>
        <taxon>Eutardigrada</taxon>
        <taxon>Parachela</taxon>
        <taxon>Hypsibioidea</taxon>
        <taxon>Ramazzottiidae</taxon>
        <taxon>Ramazzottius</taxon>
    </lineage>
</organism>
<dbReference type="PANTHER" id="PTHR45702:SF2">
    <property type="entry name" value="KUZBANIAN, ISOFORM A"/>
    <property type="match status" value="1"/>
</dbReference>
<dbReference type="InterPro" id="IPR001590">
    <property type="entry name" value="Peptidase_M12B"/>
</dbReference>
<keyword evidence="1" id="KW-0862">Zinc</keyword>
<name>A0A1D1W199_RAMVA</name>
<evidence type="ECO:0000259" key="2">
    <source>
        <dbReference type="PROSITE" id="PS50215"/>
    </source>
</evidence>
<dbReference type="STRING" id="947166.A0A1D1W199"/>
<dbReference type="PROSITE" id="PS50215">
    <property type="entry name" value="ADAM_MEPRO"/>
    <property type="match status" value="1"/>
</dbReference>
<comment type="caution">
    <text evidence="1">Lacks conserved residue(s) required for the propagation of feature annotation.</text>
</comment>
<dbReference type="GO" id="GO:0006509">
    <property type="term" value="P:membrane protein ectodomain proteolysis"/>
    <property type="evidence" value="ECO:0007669"/>
    <property type="project" value="TreeGrafter"/>
</dbReference>
<dbReference type="AlphaFoldDB" id="A0A1D1W199"/>
<dbReference type="GO" id="GO:0004222">
    <property type="term" value="F:metalloendopeptidase activity"/>
    <property type="evidence" value="ECO:0007669"/>
    <property type="project" value="InterPro"/>
</dbReference>
<comment type="caution">
    <text evidence="3">The sequence shown here is derived from an EMBL/GenBank/DDBJ whole genome shotgun (WGS) entry which is preliminary data.</text>
</comment>
<dbReference type="EMBL" id="BDGG01000015">
    <property type="protein sequence ID" value="GAV07352.1"/>
    <property type="molecule type" value="Genomic_DNA"/>
</dbReference>
<gene>
    <name evidence="3" type="primary">RvY_17191</name>
    <name evidence="3" type="synonym">RvY_17191.1</name>
    <name evidence="3" type="ORF">RvY_17191-1</name>
</gene>
<keyword evidence="1" id="KW-0479">Metal-binding</keyword>
<dbReference type="OrthoDB" id="2131567at2759"/>
<dbReference type="GO" id="GO:0005886">
    <property type="term" value="C:plasma membrane"/>
    <property type="evidence" value="ECO:0007669"/>
    <property type="project" value="TreeGrafter"/>
</dbReference>
<dbReference type="Gene3D" id="3.40.390.10">
    <property type="entry name" value="Collagenase (Catalytic Domain)"/>
    <property type="match status" value="1"/>
</dbReference>
<reference evidence="3 4" key="1">
    <citation type="journal article" date="2016" name="Nat. Commun.">
        <title>Extremotolerant tardigrade genome and improved radiotolerance of human cultured cells by tardigrade-unique protein.</title>
        <authorList>
            <person name="Hashimoto T."/>
            <person name="Horikawa D.D."/>
            <person name="Saito Y."/>
            <person name="Kuwahara H."/>
            <person name="Kozuka-Hata H."/>
            <person name="Shin-I T."/>
            <person name="Minakuchi Y."/>
            <person name="Ohishi K."/>
            <person name="Motoyama A."/>
            <person name="Aizu T."/>
            <person name="Enomoto A."/>
            <person name="Kondo K."/>
            <person name="Tanaka S."/>
            <person name="Hara Y."/>
            <person name="Koshikawa S."/>
            <person name="Sagara H."/>
            <person name="Miura T."/>
            <person name="Yokobori S."/>
            <person name="Miyagawa K."/>
            <person name="Suzuki Y."/>
            <person name="Kubo T."/>
            <person name="Oyama M."/>
            <person name="Kohara Y."/>
            <person name="Fujiyama A."/>
            <person name="Arakawa K."/>
            <person name="Katayama T."/>
            <person name="Toyoda A."/>
            <person name="Kunieda T."/>
        </authorList>
    </citation>
    <scope>NUCLEOTIDE SEQUENCE [LARGE SCALE GENOMIC DNA]</scope>
    <source>
        <strain evidence="3 4">YOKOZUNA-1</strain>
    </source>
</reference>
<dbReference type="GO" id="GO:0046872">
    <property type="term" value="F:metal ion binding"/>
    <property type="evidence" value="ECO:0007669"/>
    <property type="project" value="UniProtKB-KW"/>
</dbReference>
<dbReference type="Pfam" id="PF13574">
    <property type="entry name" value="Reprolysin_2"/>
    <property type="match status" value="1"/>
</dbReference>
<dbReference type="SUPFAM" id="SSF55486">
    <property type="entry name" value="Metalloproteases ('zincins'), catalytic domain"/>
    <property type="match status" value="1"/>
</dbReference>
<sequence>MTIVADHRFFQNVGFGSVHKTLEAIVWHIEEVDHLYRQADWNNDKAPDRIGVSLDKVIIFTDAASPGNAFKDETTDDEVFLKRFAGVNTTGSCVAAVFTFSDLGGTFGISYVGTVCAPKYNWALINFRNVDGEIRQRAASVITIMHEVAHVFGANHDENETRCLPAGQNNGADNGGNYIMYPTSAFGLYENNHRFSPCSVESIAKNFQDAKRTRCMIDRSPTAAPSRRRRATKRDVFRYSVRQNKPLKMGVWSQMVKANEIFAYSKT</sequence>
<accession>A0A1D1W199</accession>
<feature type="binding site" evidence="1">
    <location>
        <position position="156"/>
    </location>
    <ligand>
        <name>Zn(2+)</name>
        <dbReference type="ChEBI" id="CHEBI:29105"/>
        <note>catalytic</note>
    </ligand>
</feature>
<dbReference type="PANTHER" id="PTHR45702">
    <property type="entry name" value="ADAM10/ADAM17 METALLOPEPTIDASE FAMILY MEMBER"/>
    <property type="match status" value="1"/>
</dbReference>
<feature type="binding site" evidence="1">
    <location>
        <position position="150"/>
    </location>
    <ligand>
        <name>Zn(2+)</name>
        <dbReference type="ChEBI" id="CHEBI:29105"/>
        <note>catalytic</note>
    </ligand>
</feature>
<dbReference type="GO" id="GO:0007219">
    <property type="term" value="P:Notch signaling pathway"/>
    <property type="evidence" value="ECO:0007669"/>
    <property type="project" value="TreeGrafter"/>
</dbReference>
<feature type="active site" evidence="1">
    <location>
        <position position="147"/>
    </location>
</feature>
<evidence type="ECO:0000256" key="1">
    <source>
        <dbReference type="PROSITE-ProRule" id="PRU00276"/>
    </source>
</evidence>
<dbReference type="Proteomes" id="UP000186922">
    <property type="component" value="Unassembled WGS sequence"/>
</dbReference>
<keyword evidence="4" id="KW-1185">Reference proteome</keyword>
<feature type="domain" description="Peptidase M12B" evidence="2">
    <location>
        <begin position="1"/>
        <end position="220"/>
    </location>
</feature>
<feature type="binding site" evidence="1">
    <location>
        <position position="146"/>
    </location>
    <ligand>
        <name>Zn(2+)</name>
        <dbReference type="ChEBI" id="CHEBI:29105"/>
        <note>catalytic</note>
    </ligand>
</feature>
<dbReference type="InterPro" id="IPR024079">
    <property type="entry name" value="MetalloPept_cat_dom_sf"/>
</dbReference>
<protein>
    <recommendedName>
        <fullName evidence="2">Peptidase M12B domain-containing protein</fullName>
    </recommendedName>
</protein>
<dbReference type="InterPro" id="IPR051489">
    <property type="entry name" value="ADAM_Metalloproteinase"/>
</dbReference>
<evidence type="ECO:0000313" key="3">
    <source>
        <dbReference type="EMBL" id="GAV07352.1"/>
    </source>
</evidence>
<proteinExistence type="predicted"/>
<evidence type="ECO:0000313" key="4">
    <source>
        <dbReference type="Proteomes" id="UP000186922"/>
    </source>
</evidence>